<accession>A0ABT4LI86</accession>
<dbReference type="InterPro" id="IPR024185">
    <property type="entry name" value="FTHF_cligase-like_sf"/>
</dbReference>
<dbReference type="EMBL" id="JAPWGY010000002">
    <property type="protein sequence ID" value="MCZ4280819.1"/>
    <property type="molecule type" value="Genomic_DNA"/>
</dbReference>
<dbReference type="InterPro" id="IPR002698">
    <property type="entry name" value="FTHF_cligase"/>
</dbReference>
<dbReference type="GO" id="GO:0030272">
    <property type="term" value="F:5-formyltetrahydrofolate cyclo-ligase activity"/>
    <property type="evidence" value="ECO:0007669"/>
    <property type="project" value="UniProtKB-EC"/>
</dbReference>
<evidence type="ECO:0000256" key="2">
    <source>
        <dbReference type="ARBA" id="ARBA00022741"/>
    </source>
</evidence>
<dbReference type="Proteomes" id="UP001069802">
    <property type="component" value="Unassembled WGS sequence"/>
</dbReference>
<evidence type="ECO:0000313" key="6">
    <source>
        <dbReference type="Proteomes" id="UP001069802"/>
    </source>
</evidence>
<dbReference type="PANTHER" id="PTHR23407">
    <property type="entry name" value="ATPASE INHIBITOR/5-FORMYLTETRAHYDROFOLATE CYCLO-LIGASE"/>
    <property type="match status" value="1"/>
</dbReference>
<keyword evidence="4" id="KW-0460">Magnesium</keyword>
<evidence type="ECO:0000313" key="5">
    <source>
        <dbReference type="EMBL" id="MCZ4280819.1"/>
    </source>
</evidence>
<evidence type="ECO:0000256" key="3">
    <source>
        <dbReference type="ARBA" id="ARBA00022840"/>
    </source>
</evidence>
<dbReference type="SUPFAM" id="SSF100950">
    <property type="entry name" value="NagB/RpiA/CoA transferase-like"/>
    <property type="match status" value="1"/>
</dbReference>
<dbReference type="PANTHER" id="PTHR23407:SF1">
    <property type="entry name" value="5-FORMYLTETRAHYDROFOLATE CYCLO-LIGASE"/>
    <property type="match status" value="1"/>
</dbReference>
<dbReference type="Pfam" id="PF01812">
    <property type="entry name" value="5-FTHF_cyc-lig"/>
    <property type="match status" value="1"/>
</dbReference>
<gene>
    <name evidence="5" type="ORF">O4H49_08530</name>
</gene>
<name>A0ABT4LI86_9PROT</name>
<dbReference type="NCBIfam" id="TIGR02727">
    <property type="entry name" value="MTHFS_bact"/>
    <property type="match status" value="1"/>
</dbReference>
<proteinExistence type="inferred from homology"/>
<evidence type="ECO:0000256" key="1">
    <source>
        <dbReference type="ARBA" id="ARBA00010638"/>
    </source>
</evidence>
<protein>
    <recommendedName>
        <fullName evidence="4">5-formyltetrahydrofolate cyclo-ligase</fullName>
        <ecNumber evidence="4">6.3.3.2</ecNumber>
    </recommendedName>
</protein>
<keyword evidence="4" id="KW-0479">Metal-binding</keyword>
<comment type="caution">
    <text evidence="5">The sequence shown here is derived from an EMBL/GenBank/DDBJ whole genome shotgun (WGS) entry which is preliminary data.</text>
</comment>
<comment type="cofactor">
    <cofactor evidence="4">
        <name>Mg(2+)</name>
        <dbReference type="ChEBI" id="CHEBI:18420"/>
    </cofactor>
</comment>
<dbReference type="InterPro" id="IPR037171">
    <property type="entry name" value="NagB/RpiA_transferase-like"/>
</dbReference>
<keyword evidence="2 4" id="KW-0547">Nucleotide-binding</keyword>
<keyword evidence="5" id="KW-0436">Ligase</keyword>
<reference evidence="5" key="1">
    <citation type="submission" date="2022-12" db="EMBL/GenBank/DDBJ databases">
        <title>Bacterial isolates from different developmental stages of Nematostella vectensis.</title>
        <authorList>
            <person name="Fraune S."/>
        </authorList>
    </citation>
    <scope>NUCLEOTIDE SEQUENCE</scope>
    <source>
        <strain evidence="5">G21630-S1</strain>
    </source>
</reference>
<evidence type="ECO:0000256" key="4">
    <source>
        <dbReference type="RuleBase" id="RU361279"/>
    </source>
</evidence>
<organism evidence="5 6">
    <name type="scientific">Kiloniella laminariae</name>
    <dbReference type="NCBI Taxonomy" id="454162"/>
    <lineage>
        <taxon>Bacteria</taxon>
        <taxon>Pseudomonadati</taxon>
        <taxon>Pseudomonadota</taxon>
        <taxon>Alphaproteobacteria</taxon>
        <taxon>Rhodospirillales</taxon>
        <taxon>Kiloniellaceae</taxon>
        <taxon>Kiloniella</taxon>
    </lineage>
</organism>
<dbReference type="Gene3D" id="3.40.50.10420">
    <property type="entry name" value="NagB/RpiA/CoA transferase-like"/>
    <property type="match status" value="1"/>
</dbReference>
<dbReference type="EC" id="6.3.3.2" evidence="4"/>
<comment type="similarity">
    <text evidence="1 4">Belongs to the 5-formyltetrahydrofolate cyclo-ligase family.</text>
</comment>
<dbReference type="RefSeq" id="WP_269422996.1">
    <property type="nucleotide sequence ID" value="NZ_JAPWGY010000002.1"/>
</dbReference>
<dbReference type="PIRSF" id="PIRSF006806">
    <property type="entry name" value="FTHF_cligase"/>
    <property type="match status" value="1"/>
</dbReference>
<keyword evidence="6" id="KW-1185">Reference proteome</keyword>
<comment type="catalytic activity">
    <reaction evidence="4">
        <text>(6S)-5-formyl-5,6,7,8-tetrahydrofolate + ATP = (6R)-5,10-methenyltetrahydrofolate + ADP + phosphate</text>
        <dbReference type="Rhea" id="RHEA:10488"/>
        <dbReference type="ChEBI" id="CHEBI:30616"/>
        <dbReference type="ChEBI" id="CHEBI:43474"/>
        <dbReference type="ChEBI" id="CHEBI:57455"/>
        <dbReference type="ChEBI" id="CHEBI:57457"/>
        <dbReference type="ChEBI" id="CHEBI:456216"/>
        <dbReference type="EC" id="6.3.3.2"/>
    </reaction>
</comment>
<keyword evidence="3 4" id="KW-0067">ATP-binding</keyword>
<sequence length="200" mass="22387">MSDELIIDQQKKALRKEAKKQRAQAFASVPDAATLLRDRLFEAVDLPAGAVVTAYWPLGDELDPLPLLHALYERGFRPVLPVMLGEGKPLIFRSWAPGDELVEAGFGTREPAQGKEELNPDVLFVPLLAFDRAGYRLGYGGGFYDRTLEKLRKFKKVTAIGIAYAAQEVDTVIRGPYDQPLDWIVTEREAFQIARNTEPE</sequence>